<feature type="transmembrane region" description="Helical" evidence="7">
    <location>
        <begin position="70"/>
        <end position="90"/>
    </location>
</feature>
<evidence type="ECO:0000313" key="9">
    <source>
        <dbReference type="Proteomes" id="UP001560296"/>
    </source>
</evidence>
<keyword evidence="9" id="KW-1185">Reference proteome</keyword>
<feature type="transmembrane region" description="Helical" evidence="7">
    <location>
        <begin position="289"/>
        <end position="312"/>
    </location>
</feature>
<dbReference type="Pfam" id="PF00953">
    <property type="entry name" value="Glycos_transf_4"/>
    <property type="match status" value="1"/>
</dbReference>
<keyword evidence="6 7" id="KW-0472">Membrane</keyword>
<dbReference type="InterPro" id="IPR000715">
    <property type="entry name" value="Glycosyl_transferase_4"/>
</dbReference>
<gene>
    <name evidence="8" type="ORF">AB5S05_08865</name>
</gene>
<keyword evidence="4 7" id="KW-0812">Transmembrane</keyword>
<proteinExistence type="predicted"/>
<feature type="transmembrane region" description="Helical" evidence="7">
    <location>
        <begin position="241"/>
        <end position="260"/>
    </location>
</feature>
<dbReference type="RefSeq" id="WP_369287136.1">
    <property type="nucleotide sequence ID" value="NZ_JBFTEG010000005.1"/>
</dbReference>
<organism evidence="8 9">
    <name type="scientific">Pseudomonas zhanjiangensis</name>
    <dbReference type="NCBI Taxonomy" id="3239015"/>
    <lineage>
        <taxon>Bacteria</taxon>
        <taxon>Pseudomonadati</taxon>
        <taxon>Pseudomonadota</taxon>
        <taxon>Gammaproteobacteria</taxon>
        <taxon>Pseudomonadales</taxon>
        <taxon>Pseudomonadaceae</taxon>
        <taxon>Pseudomonas</taxon>
    </lineage>
</organism>
<comment type="subcellular location">
    <subcellularLocation>
        <location evidence="1">Cell membrane</location>
        <topology evidence="1">Multi-pass membrane protein</topology>
    </subcellularLocation>
</comment>
<dbReference type="CDD" id="cd06854">
    <property type="entry name" value="GT_WbpL_WbcO_like"/>
    <property type="match status" value="1"/>
</dbReference>
<keyword evidence="3" id="KW-0808">Transferase</keyword>
<feature type="transmembrane region" description="Helical" evidence="7">
    <location>
        <begin position="217"/>
        <end position="235"/>
    </location>
</feature>
<feature type="transmembrane region" description="Helical" evidence="7">
    <location>
        <begin position="318"/>
        <end position="337"/>
    </location>
</feature>
<feature type="transmembrane region" description="Helical" evidence="7">
    <location>
        <begin position="6"/>
        <end position="26"/>
    </location>
</feature>
<protein>
    <submittedName>
        <fullName evidence="8">Glycosyltransferase family 4 protein</fullName>
    </submittedName>
</protein>
<evidence type="ECO:0000256" key="3">
    <source>
        <dbReference type="ARBA" id="ARBA00022679"/>
    </source>
</evidence>
<comment type="caution">
    <text evidence="8">The sequence shown here is derived from an EMBL/GenBank/DDBJ whole genome shotgun (WGS) entry which is preliminary data.</text>
</comment>
<keyword evidence="5 7" id="KW-1133">Transmembrane helix</keyword>
<dbReference type="PANTHER" id="PTHR22926:SF3">
    <property type="entry name" value="UNDECAPRENYL-PHOSPHATE ALPHA-N-ACETYLGLUCOSAMINYL 1-PHOSPHATE TRANSFERASE"/>
    <property type="match status" value="1"/>
</dbReference>
<reference evidence="8 9" key="1">
    <citation type="submission" date="2024-07" db="EMBL/GenBank/DDBJ databases">
        <authorList>
            <person name="Li M."/>
        </authorList>
    </citation>
    <scope>NUCLEOTIDE SEQUENCE [LARGE SCALE GENOMIC DNA]</scope>
    <source>
        <strain evidence="8 9">25A3E</strain>
    </source>
</reference>
<feature type="transmembrane region" description="Helical" evidence="7">
    <location>
        <begin position="102"/>
        <end position="127"/>
    </location>
</feature>
<evidence type="ECO:0000256" key="6">
    <source>
        <dbReference type="ARBA" id="ARBA00023136"/>
    </source>
</evidence>
<accession>A0ABV3YSW9</accession>
<evidence type="ECO:0000256" key="2">
    <source>
        <dbReference type="ARBA" id="ARBA00022475"/>
    </source>
</evidence>
<dbReference type="Proteomes" id="UP001560296">
    <property type="component" value="Unassembled WGS sequence"/>
</dbReference>
<evidence type="ECO:0000256" key="4">
    <source>
        <dbReference type="ARBA" id="ARBA00022692"/>
    </source>
</evidence>
<dbReference type="EMBL" id="JBFTEG010000005">
    <property type="protein sequence ID" value="MEX6502169.1"/>
    <property type="molecule type" value="Genomic_DNA"/>
</dbReference>
<evidence type="ECO:0000256" key="7">
    <source>
        <dbReference type="SAM" id="Phobius"/>
    </source>
</evidence>
<sequence length="344" mass="36932">MTIWWLLPAVAGVSLFMTGALRRYALARSLMDIPNARSSHSVPTPRGGGVAIVVSFLLALPLMAGMSLIAWPLAWALLGAGAGIAVLGFLDDHGHIAARWRLLGHFAAAIWALFWLGGLPPVAMFGFTFDLGWFGHALAAVYLVWLLNLYNFMDGIDGIASVEAICVCLGGALLYMLLGIAGSAPFAAWVMPMLLAAAVTGFLFWNFPPARIFMGDAGSGFLGITLGVLSLQAAWVAPQLLWGWLILLGVFIVDATFTLLRRLLRGDKVYEAHRSHAYQYASRQIGRHLPVTLIVAGINLLWLLPIALWVGLGGVDGLLGLLVAYVPLLGLAVKYHAGELEVRP</sequence>
<feature type="transmembrane region" description="Helical" evidence="7">
    <location>
        <begin position="186"/>
        <end position="205"/>
    </location>
</feature>
<keyword evidence="2" id="KW-1003">Cell membrane</keyword>
<evidence type="ECO:0000256" key="1">
    <source>
        <dbReference type="ARBA" id="ARBA00004651"/>
    </source>
</evidence>
<evidence type="ECO:0000256" key="5">
    <source>
        <dbReference type="ARBA" id="ARBA00022989"/>
    </source>
</evidence>
<feature type="transmembrane region" description="Helical" evidence="7">
    <location>
        <begin position="47"/>
        <end position="64"/>
    </location>
</feature>
<name>A0ABV3YSW9_9PSED</name>
<dbReference type="PANTHER" id="PTHR22926">
    <property type="entry name" value="PHOSPHO-N-ACETYLMURAMOYL-PENTAPEPTIDE-TRANSFERASE"/>
    <property type="match status" value="1"/>
</dbReference>
<feature type="transmembrane region" description="Helical" evidence="7">
    <location>
        <begin position="159"/>
        <end position="180"/>
    </location>
</feature>
<feature type="transmembrane region" description="Helical" evidence="7">
    <location>
        <begin position="133"/>
        <end position="152"/>
    </location>
</feature>
<evidence type="ECO:0000313" key="8">
    <source>
        <dbReference type="EMBL" id="MEX6502169.1"/>
    </source>
</evidence>